<evidence type="ECO:0000313" key="4">
    <source>
        <dbReference type="EMBL" id="MCF3947227.1"/>
    </source>
</evidence>
<accession>A0ABS9DWW6</accession>
<feature type="compositionally biased region" description="Polar residues" evidence="1">
    <location>
        <begin position="67"/>
        <end position="76"/>
    </location>
</feature>
<dbReference type="Proteomes" id="UP001521209">
    <property type="component" value="Unassembled WGS sequence"/>
</dbReference>
<reference evidence="4 5" key="1">
    <citation type="submission" date="2022-01" db="EMBL/GenBank/DDBJ databases">
        <authorList>
            <person name="Won M."/>
            <person name="Kim S.-J."/>
            <person name="Kwon S.-W."/>
        </authorList>
    </citation>
    <scope>NUCLEOTIDE SEQUENCE [LARGE SCALE GENOMIC DNA]</scope>
    <source>
        <strain evidence="4 5">KCTC 23505</strain>
    </source>
</reference>
<dbReference type="PANTHER" id="PTHR47396">
    <property type="entry name" value="TYPE I RESTRICTION ENZYME ECOKI R PROTEIN"/>
    <property type="match status" value="1"/>
</dbReference>
<proteinExistence type="predicted"/>
<dbReference type="NCBIfam" id="NF046055">
    <property type="entry name" value="restr_BPTD_3080"/>
    <property type="match status" value="1"/>
</dbReference>
<keyword evidence="4" id="KW-0378">Hydrolase</keyword>
<dbReference type="InterPro" id="IPR045572">
    <property type="entry name" value="RE_endonuc_C"/>
</dbReference>
<dbReference type="EMBL" id="JAKGBZ010000019">
    <property type="protein sequence ID" value="MCF3947227.1"/>
    <property type="molecule type" value="Genomic_DNA"/>
</dbReference>
<keyword evidence="4" id="KW-0547">Nucleotide-binding</keyword>
<dbReference type="Pfam" id="PF19778">
    <property type="entry name" value="RE_endonuc"/>
    <property type="match status" value="1"/>
</dbReference>
<feature type="domain" description="Type III restriction enzyme C-terminal endonuclease" evidence="3">
    <location>
        <begin position="884"/>
        <end position="974"/>
    </location>
</feature>
<keyword evidence="4" id="KW-0347">Helicase</keyword>
<dbReference type="InterPro" id="IPR027417">
    <property type="entry name" value="P-loop_NTPase"/>
</dbReference>
<sequence length="1032" mass="116127">MTTPASPFFEQPILNSPYEEPTRHHPLDAEGQPLNEPPRDGRRKSELITPVPKPRKKKRKNAAKDQGSLNLQNDDGLSTEEQEYNPTPIINEIRSHVGEWRRSNPAVWGVTPATARLLKYWRSYQFQGVRPFFCQVEAVETVIWLTEVARNKKQYAHIWEHILGANEQANPELLRLAMKMATGAGKTTVMAMLIAWQAVNAVRAPTSNNFSRGFLIIAPGITIKDRLRVLLPSDIESYYRARELVPSDMLDDINKAKIVITNYHALALKELLEVNKVGRSLLQGRHAPIVTKETEGQMVRRVAEELMGLKNIVVINDEAHHCYREKPNNEDIDDLTGDDRAIAKEENEAARLWISGIEMFKRKLGVRAVYDLSATPFFLRGSGYAEGTLFPWTISDFSLMDAIECGIVKLPRVPTADNIPEADVPVFRDLWEHIRDEMPKKGRGKGQGDLDPNSLPAKLQTALVALCNHYQETFEKWGKSGIDTPPVFIVVCNNTSTSKLVYEWISGWQRPVAEDSEELRTVHHGHLSLFSNFDEHGNRLARPNTLLIDSKQLESGEALDDDFRRAAALEIEQYKREIAQRSGAGEVGELSDSDLLREVMNTVGKKGRLGEQVRCVVSVAMLTEGWDTNTVTHILGVRAFGTQLLCEQVVGRGLRRYSYDLNAEELFNVEYADIMGIPFDFTAKPQVAPVKPPKKMTRVAAVRERAALEMIFPCVVGYRIDLPEEKLQANLTPNSKLVLTPDMVGPGQTLLEGIVGEGVTLTVAEMKDKRPSTVSYELAKYLLYSYFKDADGEPKLHLFYQIQRIVRHWIDEGYLECKGGTGPWMLQILSIAAQAAERIYNGIAAAIGDEERIRAVLDPYNPKGSTRHVGFMTSKDLYTTDLAKSHINYVVCDSDWEAEFARAAEDHPRVLSYVKNQGLGLEVPYQDGSTARFYLPDFIVNVDDGRGPDDPLHLIVEVKGYRRENVKLKSETMRQKWIRGVNNLGAYGRWAFEEFNDVFEMQKEFAALIAKALEKSAVEANGVNELKEASGA</sequence>
<keyword evidence="4" id="KW-0067">ATP-binding</keyword>
<feature type="compositionally biased region" description="Basic and acidic residues" evidence="1">
    <location>
        <begin position="37"/>
        <end position="46"/>
    </location>
</feature>
<keyword evidence="5" id="KW-1185">Reference proteome</keyword>
<feature type="region of interest" description="Disordered" evidence="1">
    <location>
        <begin position="1"/>
        <end position="85"/>
    </location>
</feature>
<dbReference type="InterPro" id="IPR050742">
    <property type="entry name" value="Helicase_Restrict-Modif_Enz"/>
</dbReference>
<name>A0ABS9DWW6_9PROT</name>
<protein>
    <submittedName>
        <fullName evidence="4">DEAD/DEAH box helicase family protein</fullName>
    </submittedName>
</protein>
<organism evidence="4 5">
    <name type="scientific">Acidiphilium iwatense</name>
    <dbReference type="NCBI Taxonomy" id="768198"/>
    <lineage>
        <taxon>Bacteria</taxon>
        <taxon>Pseudomonadati</taxon>
        <taxon>Pseudomonadota</taxon>
        <taxon>Alphaproteobacteria</taxon>
        <taxon>Acetobacterales</taxon>
        <taxon>Acidocellaceae</taxon>
        <taxon>Acidiphilium</taxon>
    </lineage>
</organism>
<dbReference type="InterPro" id="IPR006935">
    <property type="entry name" value="Helicase/UvrB_N"/>
</dbReference>
<dbReference type="Pfam" id="PF04851">
    <property type="entry name" value="ResIII"/>
    <property type="match status" value="1"/>
</dbReference>
<gene>
    <name evidence="4" type="ORF">L2A60_11125</name>
</gene>
<dbReference type="Gene3D" id="3.40.50.300">
    <property type="entry name" value="P-loop containing nucleotide triphosphate hydrolases"/>
    <property type="match status" value="2"/>
</dbReference>
<dbReference type="GO" id="GO:0004386">
    <property type="term" value="F:helicase activity"/>
    <property type="evidence" value="ECO:0007669"/>
    <property type="project" value="UniProtKB-KW"/>
</dbReference>
<evidence type="ECO:0000259" key="3">
    <source>
        <dbReference type="Pfam" id="PF19778"/>
    </source>
</evidence>
<feature type="domain" description="Helicase/UvrB N-terminal" evidence="2">
    <location>
        <begin position="135"/>
        <end position="326"/>
    </location>
</feature>
<evidence type="ECO:0000256" key="1">
    <source>
        <dbReference type="SAM" id="MobiDB-lite"/>
    </source>
</evidence>
<evidence type="ECO:0000313" key="5">
    <source>
        <dbReference type="Proteomes" id="UP001521209"/>
    </source>
</evidence>
<dbReference type="Gene3D" id="3.40.91.30">
    <property type="match status" value="1"/>
</dbReference>
<dbReference type="PANTHER" id="PTHR47396:SF1">
    <property type="entry name" value="ATP-DEPENDENT HELICASE IRC3-RELATED"/>
    <property type="match status" value="1"/>
</dbReference>
<evidence type="ECO:0000259" key="2">
    <source>
        <dbReference type="Pfam" id="PF04851"/>
    </source>
</evidence>
<comment type="caution">
    <text evidence="4">The sequence shown here is derived from an EMBL/GenBank/DDBJ whole genome shotgun (WGS) entry which is preliminary data.</text>
</comment>
<dbReference type="SUPFAM" id="SSF52540">
    <property type="entry name" value="P-loop containing nucleoside triphosphate hydrolases"/>
    <property type="match status" value="2"/>
</dbReference>
<dbReference type="RefSeq" id="WP_235704454.1">
    <property type="nucleotide sequence ID" value="NZ_JAKGBZ010000019.1"/>
</dbReference>